<name>A0ABU5HMQ4_9BACE</name>
<dbReference type="InterPro" id="IPR014284">
    <property type="entry name" value="RNA_pol_sigma-70_dom"/>
</dbReference>
<evidence type="ECO:0000256" key="1">
    <source>
        <dbReference type="ARBA" id="ARBA00010641"/>
    </source>
</evidence>
<organism evidence="6 7">
    <name type="scientific">Bacteroides vicugnae</name>
    <dbReference type="NCBI Taxonomy" id="3037989"/>
    <lineage>
        <taxon>Bacteria</taxon>
        <taxon>Pseudomonadati</taxon>
        <taxon>Bacteroidota</taxon>
        <taxon>Bacteroidia</taxon>
        <taxon>Bacteroidales</taxon>
        <taxon>Bacteroidaceae</taxon>
        <taxon>Bacteroides</taxon>
    </lineage>
</organism>
<dbReference type="NCBIfam" id="TIGR02985">
    <property type="entry name" value="Sig70_bacteroi1"/>
    <property type="match status" value="1"/>
</dbReference>
<dbReference type="SUPFAM" id="SSF88946">
    <property type="entry name" value="Sigma2 domain of RNA polymerase sigma factors"/>
    <property type="match status" value="1"/>
</dbReference>
<gene>
    <name evidence="6" type="ORF">QHG74_07060</name>
</gene>
<dbReference type="Pfam" id="PF08281">
    <property type="entry name" value="Sigma70_r4_2"/>
    <property type="match status" value="1"/>
</dbReference>
<evidence type="ECO:0000259" key="5">
    <source>
        <dbReference type="SMART" id="SM00421"/>
    </source>
</evidence>
<dbReference type="InterPro" id="IPR039425">
    <property type="entry name" value="RNA_pol_sigma-70-like"/>
</dbReference>
<dbReference type="InterPro" id="IPR013324">
    <property type="entry name" value="RNA_pol_sigma_r3/r4-like"/>
</dbReference>
<keyword evidence="4" id="KW-0804">Transcription</keyword>
<dbReference type="InterPro" id="IPR013249">
    <property type="entry name" value="RNA_pol_sigma70_r4_t2"/>
</dbReference>
<dbReference type="InterPro" id="IPR000792">
    <property type="entry name" value="Tscrpt_reg_LuxR_C"/>
</dbReference>
<dbReference type="Pfam" id="PF04542">
    <property type="entry name" value="Sigma70_r2"/>
    <property type="match status" value="1"/>
</dbReference>
<keyword evidence="7" id="KW-1185">Reference proteome</keyword>
<evidence type="ECO:0000256" key="2">
    <source>
        <dbReference type="ARBA" id="ARBA00023015"/>
    </source>
</evidence>
<dbReference type="InterPro" id="IPR036388">
    <property type="entry name" value="WH-like_DNA-bd_sf"/>
</dbReference>
<dbReference type="SUPFAM" id="SSF88659">
    <property type="entry name" value="Sigma3 and sigma4 domains of RNA polymerase sigma factors"/>
    <property type="match status" value="1"/>
</dbReference>
<dbReference type="Gene3D" id="1.10.1740.10">
    <property type="match status" value="1"/>
</dbReference>
<evidence type="ECO:0000256" key="4">
    <source>
        <dbReference type="ARBA" id="ARBA00023163"/>
    </source>
</evidence>
<dbReference type="NCBIfam" id="TIGR02937">
    <property type="entry name" value="sigma70-ECF"/>
    <property type="match status" value="1"/>
</dbReference>
<dbReference type="PANTHER" id="PTHR43133:SF46">
    <property type="entry name" value="RNA POLYMERASE SIGMA-70 FACTOR ECF SUBFAMILY"/>
    <property type="match status" value="1"/>
</dbReference>
<dbReference type="RefSeq" id="WP_148367846.1">
    <property type="nucleotide sequence ID" value="NZ_JARZAK010000003.1"/>
</dbReference>
<dbReference type="SMART" id="SM00421">
    <property type="entry name" value="HTH_LUXR"/>
    <property type="match status" value="1"/>
</dbReference>
<sequence length="189" mass="22000">MDSKEISIEQINKLDATAFRMLYKTYYKALVCYAIQITGESGAAEDIVQELFSTIWEKQMSFKSLVSFKAYLYNSVRNASIDYLKHKDVEFDYLQKIIESHQAYSIGDDEEDGFFTEEIFRQLFMTIDSLPERCRQVFLLYMEGKKNEEIAAVLCVSLETVKTQKKRAMSFLRKKLGPHHFALLLSILP</sequence>
<dbReference type="Gene3D" id="1.10.10.10">
    <property type="entry name" value="Winged helix-like DNA-binding domain superfamily/Winged helix DNA-binding domain"/>
    <property type="match status" value="1"/>
</dbReference>
<dbReference type="InterPro" id="IPR007627">
    <property type="entry name" value="RNA_pol_sigma70_r2"/>
</dbReference>
<reference evidence="6 7" key="1">
    <citation type="submission" date="2023-04" db="EMBL/GenBank/DDBJ databases">
        <title>Bacteroides pacosi sp. nov., isolated from the fecal material of an alpaca.</title>
        <authorList>
            <person name="Miller S."/>
            <person name="Hendry M."/>
            <person name="King J."/>
            <person name="Sankaranarayanan K."/>
            <person name="Lawson P.A."/>
        </authorList>
    </citation>
    <scope>NUCLEOTIDE SEQUENCE [LARGE SCALE GENOMIC DNA]</scope>
    <source>
        <strain evidence="6 7">A2-P53</strain>
    </source>
</reference>
<evidence type="ECO:0000313" key="6">
    <source>
        <dbReference type="EMBL" id="MDY7257472.1"/>
    </source>
</evidence>
<feature type="domain" description="HTH luxR-type" evidence="5">
    <location>
        <begin position="127"/>
        <end position="188"/>
    </location>
</feature>
<protein>
    <submittedName>
        <fullName evidence="6">RNA polymerase sigma-70 factor</fullName>
    </submittedName>
</protein>
<accession>A0ABU5HMQ4</accession>
<proteinExistence type="inferred from homology"/>
<dbReference type="InterPro" id="IPR014327">
    <property type="entry name" value="RNA_pol_sigma70_bacteroid"/>
</dbReference>
<comment type="similarity">
    <text evidence="1">Belongs to the sigma-70 factor family. ECF subfamily.</text>
</comment>
<keyword evidence="2" id="KW-0805">Transcription regulation</keyword>
<dbReference type="EMBL" id="JARZAK010000003">
    <property type="protein sequence ID" value="MDY7257472.1"/>
    <property type="molecule type" value="Genomic_DNA"/>
</dbReference>
<dbReference type="Proteomes" id="UP001292913">
    <property type="component" value="Unassembled WGS sequence"/>
</dbReference>
<dbReference type="InterPro" id="IPR013325">
    <property type="entry name" value="RNA_pol_sigma_r2"/>
</dbReference>
<evidence type="ECO:0000313" key="7">
    <source>
        <dbReference type="Proteomes" id="UP001292913"/>
    </source>
</evidence>
<evidence type="ECO:0000256" key="3">
    <source>
        <dbReference type="ARBA" id="ARBA00023082"/>
    </source>
</evidence>
<comment type="caution">
    <text evidence="6">The sequence shown here is derived from an EMBL/GenBank/DDBJ whole genome shotgun (WGS) entry which is preliminary data.</text>
</comment>
<dbReference type="PANTHER" id="PTHR43133">
    <property type="entry name" value="RNA POLYMERASE ECF-TYPE SIGMA FACTO"/>
    <property type="match status" value="1"/>
</dbReference>
<keyword evidence="3" id="KW-0731">Sigma factor</keyword>